<protein>
    <recommendedName>
        <fullName evidence="10">Type II secretion system protein K</fullName>
    </recommendedName>
</protein>
<dbReference type="AlphaFoldDB" id="A0A4R6M9I2"/>
<comment type="similarity">
    <text evidence="2 10">Belongs to the GSP K family.</text>
</comment>
<dbReference type="RefSeq" id="WP_133503598.1">
    <property type="nucleotide sequence ID" value="NZ_SNXC01000011.1"/>
</dbReference>
<evidence type="ECO:0000256" key="2">
    <source>
        <dbReference type="ARBA" id="ARBA00007246"/>
    </source>
</evidence>
<keyword evidence="3 10" id="KW-0813">Transport</keyword>
<evidence type="ECO:0000256" key="3">
    <source>
        <dbReference type="ARBA" id="ARBA00022448"/>
    </source>
</evidence>
<keyword evidence="5 10" id="KW-0997">Cell inner membrane</keyword>
<reference evidence="12 13" key="1">
    <citation type="submission" date="2019-03" db="EMBL/GenBank/DDBJ databases">
        <title>Genomic Encyclopedia of Type Strains, Phase III (KMG-III): the genomes of soil and plant-associated and newly described type strains.</title>
        <authorList>
            <person name="Whitman W."/>
        </authorList>
    </citation>
    <scope>NUCLEOTIDE SEQUENCE [LARGE SCALE GENOMIC DNA]</scope>
    <source>
        <strain evidence="12 13">CECT 7378</strain>
    </source>
</reference>
<evidence type="ECO:0000256" key="6">
    <source>
        <dbReference type="ARBA" id="ARBA00022692"/>
    </source>
</evidence>
<keyword evidence="4 10" id="KW-1003">Cell membrane</keyword>
<comment type="subcellular location">
    <subcellularLocation>
        <location evidence="1 10">Cell inner membrane</location>
    </subcellularLocation>
</comment>
<feature type="domain" description="T2SS protein K first SAM-like" evidence="11">
    <location>
        <begin position="111"/>
        <end position="210"/>
    </location>
</feature>
<dbReference type="Pfam" id="PF21687">
    <property type="entry name" value="T2SSK_1st"/>
    <property type="match status" value="1"/>
</dbReference>
<evidence type="ECO:0000256" key="5">
    <source>
        <dbReference type="ARBA" id="ARBA00022519"/>
    </source>
</evidence>
<dbReference type="PANTHER" id="PTHR38831:SF1">
    <property type="entry name" value="TYPE II SECRETION SYSTEM PROTEIN K-RELATED"/>
    <property type="match status" value="1"/>
</dbReference>
<proteinExistence type="inferred from homology"/>
<dbReference type="SUPFAM" id="SSF158544">
    <property type="entry name" value="GspK insert domain-like"/>
    <property type="match status" value="1"/>
</dbReference>
<evidence type="ECO:0000256" key="8">
    <source>
        <dbReference type="ARBA" id="ARBA00022989"/>
    </source>
</evidence>
<keyword evidence="8" id="KW-1133">Transmembrane helix</keyword>
<evidence type="ECO:0000256" key="4">
    <source>
        <dbReference type="ARBA" id="ARBA00022475"/>
    </source>
</evidence>
<dbReference type="Gene3D" id="1.10.40.60">
    <property type="entry name" value="EpsJ-like"/>
    <property type="match status" value="1"/>
</dbReference>
<accession>A0A4R6M9I2</accession>
<keyword evidence="7" id="KW-0653">Protein transport</keyword>
<dbReference type="OrthoDB" id="9788973at2"/>
<dbReference type="NCBIfam" id="NF037980">
    <property type="entry name" value="T2SS_GspK"/>
    <property type="match status" value="1"/>
</dbReference>
<organism evidence="12 13">
    <name type="scientific">Marinomonas balearica</name>
    <dbReference type="NCBI Taxonomy" id="491947"/>
    <lineage>
        <taxon>Bacteria</taxon>
        <taxon>Pseudomonadati</taxon>
        <taxon>Pseudomonadota</taxon>
        <taxon>Gammaproteobacteria</taxon>
        <taxon>Oceanospirillales</taxon>
        <taxon>Oceanospirillaceae</taxon>
        <taxon>Marinomonas</taxon>
    </lineage>
</organism>
<dbReference type="PANTHER" id="PTHR38831">
    <property type="entry name" value="TYPE II SECRETION SYSTEM PROTEIN K"/>
    <property type="match status" value="1"/>
</dbReference>
<dbReference type="InterPro" id="IPR049031">
    <property type="entry name" value="T2SSK_SAM-like_1st"/>
</dbReference>
<comment type="caution">
    <text evidence="12">The sequence shown here is derived from an EMBL/GenBank/DDBJ whole genome shotgun (WGS) entry which is preliminary data.</text>
</comment>
<dbReference type="InterPro" id="IPR038072">
    <property type="entry name" value="GspK_central_sf"/>
</dbReference>
<evidence type="ECO:0000313" key="12">
    <source>
        <dbReference type="EMBL" id="TDO98168.1"/>
    </source>
</evidence>
<dbReference type="Proteomes" id="UP000294656">
    <property type="component" value="Unassembled WGS sequence"/>
</dbReference>
<evidence type="ECO:0000259" key="11">
    <source>
        <dbReference type="Pfam" id="PF21687"/>
    </source>
</evidence>
<evidence type="ECO:0000256" key="1">
    <source>
        <dbReference type="ARBA" id="ARBA00004533"/>
    </source>
</evidence>
<gene>
    <name evidence="12" type="ORF">DFP79_1805</name>
</gene>
<dbReference type="PIRSF" id="PIRSF002786">
    <property type="entry name" value="XcpX"/>
    <property type="match status" value="1"/>
</dbReference>
<dbReference type="GO" id="GO:0005886">
    <property type="term" value="C:plasma membrane"/>
    <property type="evidence" value="ECO:0007669"/>
    <property type="project" value="UniProtKB-SubCell"/>
</dbReference>
<keyword evidence="9 10" id="KW-0472">Membrane</keyword>
<evidence type="ECO:0000256" key="10">
    <source>
        <dbReference type="PIRNR" id="PIRNR002786"/>
    </source>
</evidence>
<sequence>MIGASNKKGVALILALMVFALVSGIAVKVLSYIDDESALYEKINEDNVYKEILFGGEAWAVQWFSELSLTGSATSDSSQQQVSQSRLLADEVLALDNENQKLHITLIDMQSCMNVNVLADEDLREESYTRFKSVANQIGVDGSWVDWVEDWVDDDQSLTGADGREDEYYLGKKLSHRTSDAPFVADTEWKQLGLDEELVEKISPYVCALPRYNGLNINRTSSIVLKAMLPDLTADAFSKLEARIQSAGFEDINDFLQDEAFESQDLEDNDWRTDTQYIEAFIVLEEKDRPNRFLHSLLYKNDDGMISTYYRSFAPFETISNKLLQYLGVTATNTN</sequence>
<evidence type="ECO:0000256" key="7">
    <source>
        <dbReference type="ARBA" id="ARBA00022927"/>
    </source>
</evidence>
<name>A0A4R6M9I2_9GAMM</name>
<keyword evidence="13" id="KW-1185">Reference proteome</keyword>
<dbReference type="InterPro" id="IPR005628">
    <property type="entry name" value="GspK"/>
</dbReference>
<dbReference type="GO" id="GO:0009306">
    <property type="term" value="P:protein secretion"/>
    <property type="evidence" value="ECO:0007669"/>
    <property type="project" value="InterPro"/>
</dbReference>
<evidence type="ECO:0000313" key="13">
    <source>
        <dbReference type="Proteomes" id="UP000294656"/>
    </source>
</evidence>
<dbReference type="EMBL" id="SNXC01000011">
    <property type="protein sequence ID" value="TDO98168.1"/>
    <property type="molecule type" value="Genomic_DNA"/>
</dbReference>
<keyword evidence="6" id="KW-0812">Transmembrane</keyword>
<evidence type="ECO:0000256" key="9">
    <source>
        <dbReference type="ARBA" id="ARBA00023136"/>
    </source>
</evidence>